<evidence type="ECO:0000313" key="3">
    <source>
        <dbReference type="Proteomes" id="UP000886595"/>
    </source>
</evidence>
<accession>A0A8X8BB64</accession>
<dbReference type="AlphaFoldDB" id="A0A8X8BB64"/>
<reference evidence="2 3" key="1">
    <citation type="submission" date="2020-02" db="EMBL/GenBank/DDBJ databases">
        <authorList>
            <person name="Ma Q."/>
            <person name="Huang Y."/>
            <person name="Song X."/>
            <person name="Pei D."/>
        </authorList>
    </citation>
    <scope>NUCLEOTIDE SEQUENCE [LARGE SCALE GENOMIC DNA]</scope>
    <source>
        <strain evidence="2">Sxm20200214</strain>
        <tissue evidence="2">Leaf</tissue>
    </source>
</reference>
<name>A0A8X8BB64_BRACI</name>
<sequence>MKQGEWSVIKYKKHGSVSASGDSSGLSGEKASRGTRGNQRGGGPGGEQKCAGGWRHDGEEQSTGDCARLSYCL</sequence>
<keyword evidence="3" id="KW-1185">Reference proteome</keyword>
<proteinExistence type="predicted"/>
<evidence type="ECO:0000256" key="1">
    <source>
        <dbReference type="SAM" id="MobiDB-lite"/>
    </source>
</evidence>
<dbReference type="Proteomes" id="UP000886595">
    <property type="component" value="Unassembled WGS sequence"/>
</dbReference>
<dbReference type="EMBL" id="JAAMPC010000002">
    <property type="protein sequence ID" value="KAG2327642.1"/>
    <property type="molecule type" value="Genomic_DNA"/>
</dbReference>
<feature type="region of interest" description="Disordered" evidence="1">
    <location>
        <begin position="1"/>
        <end position="65"/>
    </location>
</feature>
<comment type="caution">
    <text evidence="2">The sequence shown here is derived from an EMBL/GenBank/DDBJ whole genome shotgun (WGS) entry which is preliminary data.</text>
</comment>
<evidence type="ECO:0000313" key="2">
    <source>
        <dbReference type="EMBL" id="KAG2327642.1"/>
    </source>
</evidence>
<feature type="compositionally biased region" description="Low complexity" evidence="1">
    <location>
        <begin position="16"/>
        <end position="38"/>
    </location>
</feature>
<gene>
    <name evidence="2" type="ORF">Bca52824_010370</name>
</gene>
<protein>
    <submittedName>
        <fullName evidence="2">Uncharacterized protein</fullName>
    </submittedName>
</protein>
<organism evidence="2 3">
    <name type="scientific">Brassica carinata</name>
    <name type="common">Ethiopian mustard</name>
    <name type="synonym">Abyssinian cabbage</name>
    <dbReference type="NCBI Taxonomy" id="52824"/>
    <lineage>
        <taxon>Eukaryota</taxon>
        <taxon>Viridiplantae</taxon>
        <taxon>Streptophyta</taxon>
        <taxon>Embryophyta</taxon>
        <taxon>Tracheophyta</taxon>
        <taxon>Spermatophyta</taxon>
        <taxon>Magnoliopsida</taxon>
        <taxon>eudicotyledons</taxon>
        <taxon>Gunneridae</taxon>
        <taxon>Pentapetalae</taxon>
        <taxon>rosids</taxon>
        <taxon>malvids</taxon>
        <taxon>Brassicales</taxon>
        <taxon>Brassicaceae</taxon>
        <taxon>Brassiceae</taxon>
        <taxon>Brassica</taxon>
    </lineage>
</organism>